<dbReference type="InterPro" id="IPR009554">
    <property type="entry name" value="Phageshock_PspB"/>
</dbReference>
<feature type="transmembrane region" description="Helical" evidence="1">
    <location>
        <begin position="6"/>
        <end position="25"/>
    </location>
</feature>
<organism evidence="2 3">
    <name type="scientific">Parahaliea mediterranea</name>
    <dbReference type="NCBI Taxonomy" id="651086"/>
    <lineage>
        <taxon>Bacteria</taxon>
        <taxon>Pseudomonadati</taxon>
        <taxon>Pseudomonadota</taxon>
        <taxon>Gammaproteobacteria</taxon>
        <taxon>Cellvibrionales</taxon>
        <taxon>Halieaceae</taxon>
        <taxon>Parahaliea</taxon>
    </lineage>
</organism>
<dbReference type="NCBIfam" id="NF006993">
    <property type="entry name" value="PRK09458.1"/>
    <property type="match status" value="1"/>
</dbReference>
<protein>
    <submittedName>
        <fullName evidence="2">Envelope stress response membrane protein PspB</fullName>
    </submittedName>
</protein>
<dbReference type="RefSeq" id="WP_206561571.1">
    <property type="nucleotide sequence ID" value="NZ_JAFKCZ010000012.1"/>
</dbReference>
<dbReference type="GO" id="GO:0009271">
    <property type="term" value="P:phage shock"/>
    <property type="evidence" value="ECO:0007669"/>
    <property type="project" value="InterPro"/>
</dbReference>
<dbReference type="GO" id="GO:0006355">
    <property type="term" value="P:regulation of DNA-templated transcription"/>
    <property type="evidence" value="ECO:0007669"/>
    <property type="project" value="InterPro"/>
</dbReference>
<dbReference type="Proteomes" id="UP000664303">
    <property type="component" value="Unassembled WGS sequence"/>
</dbReference>
<reference evidence="2" key="1">
    <citation type="submission" date="2021-02" db="EMBL/GenBank/DDBJ databases">
        <title>PHA producing bacteria isolated from coastal sediment in Guangdong, Shenzhen.</title>
        <authorList>
            <person name="Zheng W."/>
            <person name="Yu S."/>
            <person name="Huang Y."/>
        </authorList>
    </citation>
    <scope>NUCLEOTIDE SEQUENCE</scope>
    <source>
        <strain evidence="2">TN14-10</strain>
    </source>
</reference>
<dbReference type="EMBL" id="JAFKCZ010000012">
    <property type="protein sequence ID" value="MBN7798126.1"/>
    <property type="molecule type" value="Genomic_DNA"/>
</dbReference>
<sequence>MEFLQFMFVPTILFMVIVAPIWITMHYRSVNRSSRGLSEDDRESVEQMLETVDKLTERIGALEAILDAEHPDWRAKMSRESRREE</sequence>
<name>A0A939DH67_9GAMM</name>
<gene>
    <name evidence="2" type="primary">pspB</name>
    <name evidence="2" type="ORF">JYP50_16065</name>
</gene>
<evidence type="ECO:0000256" key="1">
    <source>
        <dbReference type="SAM" id="Phobius"/>
    </source>
</evidence>
<keyword evidence="1" id="KW-0472">Membrane</keyword>
<dbReference type="Pfam" id="PF06667">
    <property type="entry name" value="PspB"/>
    <property type="match status" value="1"/>
</dbReference>
<keyword evidence="1" id="KW-1133">Transmembrane helix</keyword>
<evidence type="ECO:0000313" key="2">
    <source>
        <dbReference type="EMBL" id="MBN7798126.1"/>
    </source>
</evidence>
<accession>A0A939DH67</accession>
<dbReference type="NCBIfam" id="TIGR02976">
    <property type="entry name" value="phageshock_pspB"/>
    <property type="match status" value="1"/>
</dbReference>
<comment type="caution">
    <text evidence="2">The sequence shown here is derived from an EMBL/GenBank/DDBJ whole genome shotgun (WGS) entry which is preliminary data.</text>
</comment>
<keyword evidence="1" id="KW-0812">Transmembrane</keyword>
<proteinExistence type="predicted"/>
<keyword evidence="3" id="KW-1185">Reference proteome</keyword>
<dbReference type="AlphaFoldDB" id="A0A939DH67"/>
<evidence type="ECO:0000313" key="3">
    <source>
        <dbReference type="Proteomes" id="UP000664303"/>
    </source>
</evidence>